<dbReference type="Proteomes" id="UP001418796">
    <property type="component" value="Unassembled WGS sequence"/>
</dbReference>
<evidence type="ECO:0000256" key="1">
    <source>
        <dbReference type="ARBA" id="ARBA00010378"/>
    </source>
</evidence>
<dbReference type="PANTHER" id="PTHR43392:SF2">
    <property type="entry name" value="AAA-TYPE ATPASE FAMILY PROTEIN _ ANKYRIN REPEAT FAMILY PROTEIN"/>
    <property type="match status" value="1"/>
</dbReference>
<dbReference type="Pfam" id="PF00004">
    <property type="entry name" value="AAA"/>
    <property type="match status" value="2"/>
</dbReference>
<protein>
    <submittedName>
        <fullName evidence="5">AAA family ATPase</fullName>
    </submittedName>
</protein>
<reference evidence="5 6" key="1">
    <citation type="submission" date="2024-03" db="EMBL/GenBank/DDBJ databases">
        <title>Bacilli Hybrid Assemblies.</title>
        <authorList>
            <person name="Kovac J."/>
        </authorList>
    </citation>
    <scope>NUCLEOTIDE SEQUENCE [LARGE SCALE GENOMIC DNA]</scope>
    <source>
        <strain evidence="5 6">FSL R7-0666</strain>
    </source>
</reference>
<dbReference type="SMART" id="SM00382">
    <property type="entry name" value="AAA"/>
    <property type="match status" value="2"/>
</dbReference>
<dbReference type="PANTHER" id="PTHR43392">
    <property type="entry name" value="AAA-TYPE ATPASE FAMILY PROTEIN / ANKYRIN REPEAT FAMILY PROTEIN"/>
    <property type="match status" value="1"/>
</dbReference>
<evidence type="ECO:0000256" key="3">
    <source>
        <dbReference type="ARBA" id="ARBA00022840"/>
    </source>
</evidence>
<feature type="domain" description="AAA+ ATPase" evidence="4">
    <location>
        <begin position="549"/>
        <end position="687"/>
    </location>
</feature>
<keyword evidence="6" id="KW-1185">Reference proteome</keyword>
<dbReference type="Gene3D" id="1.10.8.60">
    <property type="match status" value="1"/>
</dbReference>
<dbReference type="Gene3D" id="3.40.50.300">
    <property type="entry name" value="P-loop containing nucleotide triphosphate hydrolases"/>
    <property type="match status" value="2"/>
</dbReference>
<proteinExistence type="inferred from homology"/>
<dbReference type="Pfam" id="PF17866">
    <property type="entry name" value="AAA_lid_6"/>
    <property type="match status" value="2"/>
</dbReference>
<dbReference type="InterPro" id="IPR050773">
    <property type="entry name" value="CbxX/CfxQ_RuBisCO_ESX"/>
</dbReference>
<dbReference type="InterPro" id="IPR000641">
    <property type="entry name" value="CbxX/CfxQ"/>
</dbReference>
<dbReference type="SUPFAM" id="SSF52540">
    <property type="entry name" value="P-loop containing nucleoside triphosphate hydrolases"/>
    <property type="match status" value="2"/>
</dbReference>
<keyword evidence="3" id="KW-0067">ATP-binding</keyword>
<dbReference type="EMBL" id="JBCITK010000001">
    <property type="protein sequence ID" value="MEN0643719.1"/>
    <property type="molecule type" value="Genomic_DNA"/>
</dbReference>
<dbReference type="InterPro" id="IPR041627">
    <property type="entry name" value="AAA_lid_6"/>
</dbReference>
<keyword evidence="2" id="KW-0547">Nucleotide-binding</keyword>
<evidence type="ECO:0000256" key="2">
    <source>
        <dbReference type="ARBA" id="ARBA00022741"/>
    </source>
</evidence>
<dbReference type="RefSeq" id="WP_343130598.1">
    <property type="nucleotide sequence ID" value="NZ_JBCITK010000001.1"/>
</dbReference>
<organism evidence="5 6">
    <name type="scientific">Alkalicoccobacillus gibsonii</name>
    <dbReference type="NCBI Taxonomy" id="79881"/>
    <lineage>
        <taxon>Bacteria</taxon>
        <taxon>Bacillati</taxon>
        <taxon>Bacillota</taxon>
        <taxon>Bacilli</taxon>
        <taxon>Bacillales</taxon>
        <taxon>Bacillaceae</taxon>
        <taxon>Alkalicoccobacillus</taxon>
    </lineage>
</organism>
<comment type="caution">
    <text evidence="5">The sequence shown here is derived from an EMBL/GenBank/DDBJ whole genome shotgun (WGS) entry which is preliminary data.</text>
</comment>
<evidence type="ECO:0000313" key="5">
    <source>
        <dbReference type="EMBL" id="MEN0643719.1"/>
    </source>
</evidence>
<dbReference type="PRINTS" id="PR00819">
    <property type="entry name" value="CBXCFQXSUPER"/>
</dbReference>
<dbReference type="InterPro" id="IPR003959">
    <property type="entry name" value="ATPase_AAA_core"/>
</dbReference>
<feature type="domain" description="AAA+ ATPase" evidence="4">
    <location>
        <begin position="276"/>
        <end position="418"/>
    </location>
</feature>
<dbReference type="InterPro" id="IPR027417">
    <property type="entry name" value="P-loop_NTPase"/>
</dbReference>
<gene>
    <name evidence="5" type="ORF">MKY91_11225</name>
</gene>
<accession>A0ABU9VIP8</accession>
<comment type="similarity">
    <text evidence="1">Belongs to the CbxX/CfxQ family.</text>
</comment>
<sequence>MLQSIESLEDLKGWLENIKAGKQEVDETKLWRHLSQWEEELKQQSPTSYADGLILLALARYKRLNTVDSLLANWVKEAKVYDQFSQMAQFLQAELIIDQFIHAAIPLDFPAIRETDHGTAKKESAKRYYQLAEQYFRSKSQLEEQIHSLAELKQEAKSSHYEHIDLLWKTFQQFEEPYLRISKATEAYAHSLDGVYYSASQFKELKQAVEEIKSIQKQWQDRLKQVTGEEQEDTALRKLSKMIGLSEIKERVHKLYQFLSYQKKRETEGYRMKEGINLNMILTGNPGTGKTTIARLLARIYYELGLLKQESVYEVDRSQLVAGYVGQTEELTLKAIERASGGVLFIDEAYSLKRADASGNDYGQTVIDTLVSAMTSGQYAGTFAVVLAGYPEEMRTFLRSNPGLRSRFPEQNHLHLRDYTSSELLDIAERMAIDNDFILTEPALVSLKEQIEEEKVDASFGNARTVQNLVYKAIFEKGATLEEQGSAPDFIKLEAEHFKKQKNENDLSASSQLNQLIGMDNVKNELKQLTAYAEVQQLRRERGLQSMPLQLHTTFSGSPGTGKTTVASIYSKALKELGLLKRGHVLQVGRADLVSGYAGQTALKTKEVIKDALGGVLFIDEAYSLIQGSSTDYGQEAITALVEAMTVHDENLVVILSGYEKEIEQLLSANPGLRSRFRKQITFQDYNKNELVEMTINRANSVGYEFLSEAKDALFEVIPDEGHHANGRYVDQLFEQIVQQQALRLSAEKDTDIKSLQTISSEDVKRSV</sequence>
<dbReference type="CDD" id="cd00009">
    <property type="entry name" value="AAA"/>
    <property type="match status" value="1"/>
</dbReference>
<name>A0ABU9VIP8_9BACI</name>
<evidence type="ECO:0000313" key="6">
    <source>
        <dbReference type="Proteomes" id="UP001418796"/>
    </source>
</evidence>
<evidence type="ECO:0000259" key="4">
    <source>
        <dbReference type="SMART" id="SM00382"/>
    </source>
</evidence>
<dbReference type="InterPro" id="IPR003593">
    <property type="entry name" value="AAA+_ATPase"/>
</dbReference>